<dbReference type="RefSeq" id="XP_024694565.1">
    <property type="nucleotide sequence ID" value="XM_024832697.1"/>
</dbReference>
<dbReference type="EMBL" id="MSFM01000004">
    <property type="protein sequence ID" value="PKY05971.1"/>
    <property type="molecule type" value="Genomic_DNA"/>
</dbReference>
<sequence length="189" mass="20914">MHNGLRGTPPYRRRIMQTRSQSVRTCGAKCQKRIEFNRLLPVGSGPIIEIYRGNHPIGVTGQDGGSSYRESKALSGQSHCHIMRTSHILNEPTAFVGEALWTNPALFVANPNEEKDSRCPCASNLTIDAIDDLAGVQWALVDVDEPIRNGTPVGNVFEPRAHRQETDGPLGRHLPPLRYDHPSRSFGII</sequence>
<evidence type="ECO:0000313" key="1">
    <source>
        <dbReference type="EMBL" id="PKY05971.1"/>
    </source>
</evidence>
<accession>A0A2I1D7W0</accession>
<proteinExistence type="predicted"/>
<dbReference type="VEuPathDB" id="FungiDB:P168DRAFT_133016"/>
<name>A0A2I1D7W0_ASPC2</name>
<dbReference type="GeneID" id="36540219"/>
<gene>
    <name evidence="1" type="ORF">P168DRAFT_133016</name>
</gene>
<keyword evidence="2" id="KW-1185">Reference proteome</keyword>
<protein>
    <submittedName>
        <fullName evidence="1">Uncharacterized protein</fullName>
    </submittedName>
</protein>
<dbReference type="AlphaFoldDB" id="A0A2I1D7W0"/>
<evidence type="ECO:0000313" key="2">
    <source>
        <dbReference type="Proteomes" id="UP000234254"/>
    </source>
</evidence>
<organism evidence="1 2">
    <name type="scientific">Aspergillus campestris (strain IBT 28561)</name>
    <dbReference type="NCBI Taxonomy" id="1392248"/>
    <lineage>
        <taxon>Eukaryota</taxon>
        <taxon>Fungi</taxon>
        <taxon>Dikarya</taxon>
        <taxon>Ascomycota</taxon>
        <taxon>Pezizomycotina</taxon>
        <taxon>Eurotiomycetes</taxon>
        <taxon>Eurotiomycetidae</taxon>
        <taxon>Eurotiales</taxon>
        <taxon>Aspergillaceae</taxon>
        <taxon>Aspergillus</taxon>
        <taxon>Aspergillus subgen. Circumdati</taxon>
    </lineage>
</organism>
<dbReference type="Proteomes" id="UP000234254">
    <property type="component" value="Unassembled WGS sequence"/>
</dbReference>
<reference evidence="1" key="1">
    <citation type="submission" date="2016-12" db="EMBL/GenBank/DDBJ databases">
        <title>The genomes of Aspergillus section Nigri reveals drivers in fungal speciation.</title>
        <authorList>
            <consortium name="DOE Joint Genome Institute"/>
            <person name="Vesth T.C."/>
            <person name="Nybo J."/>
            <person name="Theobald S."/>
            <person name="Brandl J."/>
            <person name="Frisvad J.C."/>
            <person name="Nielsen K.F."/>
            <person name="Lyhne E.K."/>
            <person name="Kogle M.E."/>
            <person name="Kuo A."/>
            <person name="Riley R."/>
            <person name="Clum A."/>
            <person name="Nolan M."/>
            <person name="Lipzen A."/>
            <person name="Salamov A."/>
            <person name="Henrissat B."/>
            <person name="Wiebenga A."/>
            <person name="De vries R.P."/>
            <person name="Grigoriev I.V."/>
            <person name="Mortensen U.H."/>
            <person name="Andersen M.R."/>
            <person name="Baker S.E."/>
        </authorList>
    </citation>
    <scope>NUCLEOTIDE SEQUENCE</scope>
    <source>
        <strain evidence="1">IBT 28561</strain>
    </source>
</reference>
<comment type="caution">
    <text evidence="1">The sequence shown here is derived from an EMBL/GenBank/DDBJ whole genome shotgun (WGS) entry which is preliminary data.</text>
</comment>